<keyword evidence="2" id="KW-1185">Reference proteome</keyword>
<protein>
    <submittedName>
        <fullName evidence="1">Uncharacterized protein</fullName>
    </submittedName>
</protein>
<accession>A0ABU6U1D2</accession>
<reference evidence="1 2" key="1">
    <citation type="journal article" date="2023" name="Plants (Basel)">
        <title>Bridging the Gap: Combining Genomics and Transcriptomics Approaches to Understand Stylosanthes scabra, an Orphan Legume from the Brazilian Caatinga.</title>
        <authorList>
            <person name="Ferreira-Neto J.R.C."/>
            <person name="da Silva M.D."/>
            <person name="Binneck E."/>
            <person name="de Melo N.F."/>
            <person name="da Silva R.H."/>
            <person name="de Melo A.L.T.M."/>
            <person name="Pandolfi V."/>
            <person name="Bustamante F.O."/>
            <person name="Brasileiro-Vidal A.C."/>
            <person name="Benko-Iseppon A.M."/>
        </authorList>
    </citation>
    <scope>NUCLEOTIDE SEQUENCE [LARGE SCALE GENOMIC DNA]</scope>
    <source>
        <tissue evidence="1">Leaves</tissue>
    </source>
</reference>
<evidence type="ECO:0000313" key="1">
    <source>
        <dbReference type="EMBL" id="MED6154265.1"/>
    </source>
</evidence>
<dbReference type="EMBL" id="JASCZI010096999">
    <property type="protein sequence ID" value="MED6154265.1"/>
    <property type="molecule type" value="Genomic_DNA"/>
</dbReference>
<sequence>MTPPPLNHASSSHCRKKTLASIRQLFKPRLHGRRSLRRLYSTTVVPPSEGFSSVDDSLVAKKLEVNFQDLLCCCGGGEAKEIRNSKMQAINTKVPIADGCFRKHVKMSYSEIKAKEESRVCEEAPIHFSEQVCMPVK</sequence>
<dbReference type="Proteomes" id="UP001341840">
    <property type="component" value="Unassembled WGS sequence"/>
</dbReference>
<name>A0ABU6U1D2_9FABA</name>
<evidence type="ECO:0000313" key="2">
    <source>
        <dbReference type="Proteomes" id="UP001341840"/>
    </source>
</evidence>
<gene>
    <name evidence="1" type="ORF">PIB30_110604</name>
</gene>
<comment type="caution">
    <text evidence="1">The sequence shown here is derived from an EMBL/GenBank/DDBJ whole genome shotgun (WGS) entry which is preliminary data.</text>
</comment>
<proteinExistence type="predicted"/>
<organism evidence="1 2">
    <name type="scientific">Stylosanthes scabra</name>
    <dbReference type="NCBI Taxonomy" id="79078"/>
    <lineage>
        <taxon>Eukaryota</taxon>
        <taxon>Viridiplantae</taxon>
        <taxon>Streptophyta</taxon>
        <taxon>Embryophyta</taxon>
        <taxon>Tracheophyta</taxon>
        <taxon>Spermatophyta</taxon>
        <taxon>Magnoliopsida</taxon>
        <taxon>eudicotyledons</taxon>
        <taxon>Gunneridae</taxon>
        <taxon>Pentapetalae</taxon>
        <taxon>rosids</taxon>
        <taxon>fabids</taxon>
        <taxon>Fabales</taxon>
        <taxon>Fabaceae</taxon>
        <taxon>Papilionoideae</taxon>
        <taxon>50 kb inversion clade</taxon>
        <taxon>dalbergioids sensu lato</taxon>
        <taxon>Dalbergieae</taxon>
        <taxon>Pterocarpus clade</taxon>
        <taxon>Stylosanthes</taxon>
    </lineage>
</organism>